<name>A0A4Y2LRL0_ARAVE</name>
<protein>
    <submittedName>
        <fullName evidence="1">Uncharacterized protein</fullName>
    </submittedName>
</protein>
<comment type="caution">
    <text evidence="1">The sequence shown here is derived from an EMBL/GenBank/DDBJ whole genome shotgun (WGS) entry which is preliminary data.</text>
</comment>
<accession>A0A4Y2LRL0</accession>
<reference evidence="1 2" key="1">
    <citation type="journal article" date="2019" name="Sci. Rep.">
        <title>Orb-weaving spider Araneus ventricosus genome elucidates the spidroin gene catalogue.</title>
        <authorList>
            <person name="Kono N."/>
            <person name="Nakamura H."/>
            <person name="Ohtoshi R."/>
            <person name="Moran D.A.P."/>
            <person name="Shinohara A."/>
            <person name="Yoshida Y."/>
            <person name="Fujiwara M."/>
            <person name="Mori M."/>
            <person name="Tomita M."/>
            <person name="Arakawa K."/>
        </authorList>
    </citation>
    <scope>NUCLEOTIDE SEQUENCE [LARGE SCALE GENOMIC DNA]</scope>
</reference>
<proteinExistence type="predicted"/>
<evidence type="ECO:0000313" key="1">
    <source>
        <dbReference type="EMBL" id="GBN16673.1"/>
    </source>
</evidence>
<sequence>MRSSTGLKDCTGFHPLVPCLSGSSLLGGGTSLLGGGSSLLGILTKEGTFSGVEGRARTGIGFLLREILGSLGRKEEEGLLNFRGGSEGFSFLPESGGLFKAGGLQSSSLASLQSQTYARLALLNVRRSWLRLNDVKESSSY</sequence>
<dbReference type="AlphaFoldDB" id="A0A4Y2LRL0"/>
<keyword evidence="2" id="KW-1185">Reference proteome</keyword>
<organism evidence="1 2">
    <name type="scientific">Araneus ventricosus</name>
    <name type="common">Orbweaver spider</name>
    <name type="synonym">Epeira ventricosa</name>
    <dbReference type="NCBI Taxonomy" id="182803"/>
    <lineage>
        <taxon>Eukaryota</taxon>
        <taxon>Metazoa</taxon>
        <taxon>Ecdysozoa</taxon>
        <taxon>Arthropoda</taxon>
        <taxon>Chelicerata</taxon>
        <taxon>Arachnida</taxon>
        <taxon>Araneae</taxon>
        <taxon>Araneomorphae</taxon>
        <taxon>Entelegynae</taxon>
        <taxon>Araneoidea</taxon>
        <taxon>Araneidae</taxon>
        <taxon>Araneus</taxon>
    </lineage>
</organism>
<gene>
    <name evidence="1" type="ORF">AVEN_224680_1</name>
</gene>
<dbReference type="EMBL" id="BGPR01006177">
    <property type="protein sequence ID" value="GBN16673.1"/>
    <property type="molecule type" value="Genomic_DNA"/>
</dbReference>
<evidence type="ECO:0000313" key="2">
    <source>
        <dbReference type="Proteomes" id="UP000499080"/>
    </source>
</evidence>
<dbReference type="Proteomes" id="UP000499080">
    <property type="component" value="Unassembled WGS sequence"/>
</dbReference>